<dbReference type="RefSeq" id="WP_146460348.1">
    <property type="nucleotide sequence ID" value="NZ_SJPW01000006.1"/>
</dbReference>
<evidence type="ECO:0000313" key="16">
    <source>
        <dbReference type="Proteomes" id="UP000318288"/>
    </source>
</evidence>
<keyword evidence="7 13" id="KW-0067">ATP-binding</keyword>
<comment type="similarity">
    <text evidence="1 13">Belongs to the helicase family. DnaB subfamily.</text>
</comment>
<dbReference type="Gene3D" id="3.40.50.300">
    <property type="entry name" value="P-loop containing nucleotide triphosphate hydrolases"/>
    <property type="match status" value="1"/>
</dbReference>
<dbReference type="GO" id="GO:0006269">
    <property type="term" value="P:DNA replication, synthesis of primer"/>
    <property type="evidence" value="ECO:0007669"/>
    <property type="project" value="UniProtKB-UniRule"/>
</dbReference>
<keyword evidence="3 13" id="KW-0235">DNA replication</keyword>
<dbReference type="InterPro" id="IPR036185">
    <property type="entry name" value="DNA_heli_DnaB-like_N_sf"/>
</dbReference>
<dbReference type="InterPro" id="IPR003593">
    <property type="entry name" value="AAA+_ATPase"/>
</dbReference>
<evidence type="ECO:0000256" key="6">
    <source>
        <dbReference type="ARBA" id="ARBA00022806"/>
    </source>
</evidence>
<dbReference type="GO" id="GO:0003677">
    <property type="term" value="F:DNA binding"/>
    <property type="evidence" value="ECO:0007669"/>
    <property type="project" value="UniProtKB-UniRule"/>
</dbReference>
<dbReference type="GO" id="GO:0043139">
    <property type="term" value="F:5'-3' DNA helicase activity"/>
    <property type="evidence" value="ECO:0007669"/>
    <property type="project" value="UniProtKB-EC"/>
</dbReference>
<dbReference type="PROSITE" id="PS51199">
    <property type="entry name" value="SF4_HELICASE"/>
    <property type="match status" value="1"/>
</dbReference>
<dbReference type="SUPFAM" id="SSF48024">
    <property type="entry name" value="N-terminal domain of DnaB helicase"/>
    <property type="match status" value="1"/>
</dbReference>
<comment type="function">
    <text evidence="10 13">The main replicative DNA helicase, it participates in initiation and elongation during chromosome replication. Travels ahead of the DNA replisome, separating dsDNA into templates for DNA synthesis. A processive ATP-dependent 5'-3' DNA helicase it has DNA-dependent ATPase activity.</text>
</comment>
<keyword evidence="16" id="KW-1185">Reference proteome</keyword>
<evidence type="ECO:0000313" key="15">
    <source>
        <dbReference type="EMBL" id="TWU48789.1"/>
    </source>
</evidence>
<keyword evidence="6 13" id="KW-0347">Helicase</keyword>
<dbReference type="FunFam" id="1.10.860.10:FF:000001">
    <property type="entry name" value="Replicative DNA helicase"/>
    <property type="match status" value="1"/>
</dbReference>
<evidence type="ECO:0000256" key="2">
    <source>
        <dbReference type="ARBA" id="ARBA00022515"/>
    </source>
</evidence>
<dbReference type="GO" id="GO:1990077">
    <property type="term" value="C:primosome complex"/>
    <property type="evidence" value="ECO:0007669"/>
    <property type="project" value="UniProtKB-UniRule"/>
</dbReference>
<name>A0A5C6EN82_9BACT</name>
<dbReference type="SUPFAM" id="SSF52540">
    <property type="entry name" value="P-loop containing nucleoside triphosphate hydrolases"/>
    <property type="match status" value="1"/>
</dbReference>
<dbReference type="GO" id="GO:0005524">
    <property type="term" value="F:ATP binding"/>
    <property type="evidence" value="ECO:0007669"/>
    <property type="project" value="UniProtKB-UniRule"/>
</dbReference>
<dbReference type="Proteomes" id="UP000318288">
    <property type="component" value="Unassembled WGS sequence"/>
</dbReference>
<keyword evidence="4 13" id="KW-0547">Nucleotide-binding</keyword>
<protein>
    <recommendedName>
        <fullName evidence="12 13">Replicative DNA helicase</fullName>
        <ecNumber evidence="12 13">5.6.2.3</ecNumber>
    </recommendedName>
</protein>
<evidence type="ECO:0000256" key="8">
    <source>
        <dbReference type="ARBA" id="ARBA00023125"/>
    </source>
</evidence>
<dbReference type="OrthoDB" id="9773982at2"/>
<evidence type="ECO:0000256" key="10">
    <source>
        <dbReference type="ARBA" id="ARBA00044932"/>
    </source>
</evidence>
<feature type="domain" description="SF4 helicase" evidence="14">
    <location>
        <begin position="195"/>
        <end position="464"/>
    </location>
</feature>
<reference evidence="15 16" key="1">
    <citation type="submission" date="2019-02" db="EMBL/GenBank/DDBJ databases">
        <title>Deep-cultivation of Planctomycetes and their phenomic and genomic characterization uncovers novel biology.</title>
        <authorList>
            <person name="Wiegand S."/>
            <person name="Jogler M."/>
            <person name="Boedeker C."/>
            <person name="Pinto D."/>
            <person name="Vollmers J."/>
            <person name="Rivas-Marin E."/>
            <person name="Kohn T."/>
            <person name="Peeters S.H."/>
            <person name="Heuer A."/>
            <person name="Rast P."/>
            <person name="Oberbeckmann S."/>
            <person name="Bunk B."/>
            <person name="Jeske O."/>
            <person name="Meyerdierks A."/>
            <person name="Storesund J.E."/>
            <person name="Kallscheuer N."/>
            <person name="Luecker S."/>
            <person name="Lage O.M."/>
            <person name="Pohl T."/>
            <person name="Merkel B.J."/>
            <person name="Hornburger P."/>
            <person name="Mueller R.-W."/>
            <person name="Bruemmer F."/>
            <person name="Labrenz M."/>
            <person name="Spormann A.M."/>
            <person name="Op Den Camp H."/>
            <person name="Overmann J."/>
            <person name="Amann R."/>
            <person name="Jetten M.S.M."/>
            <person name="Mascher T."/>
            <person name="Medema M.H."/>
            <person name="Devos D.P."/>
            <person name="Kaster A.-K."/>
            <person name="Ovreas L."/>
            <person name="Rohde M."/>
            <person name="Galperin M.Y."/>
            <person name="Jogler C."/>
        </authorList>
    </citation>
    <scope>NUCLEOTIDE SEQUENCE [LARGE SCALE GENOMIC DNA]</scope>
    <source>
        <strain evidence="15 16">Poly51</strain>
    </source>
</reference>
<dbReference type="EMBL" id="SJPW01000006">
    <property type="protein sequence ID" value="TWU48789.1"/>
    <property type="molecule type" value="Genomic_DNA"/>
</dbReference>
<evidence type="ECO:0000256" key="13">
    <source>
        <dbReference type="RuleBase" id="RU362085"/>
    </source>
</evidence>
<dbReference type="InterPro" id="IPR007693">
    <property type="entry name" value="DNA_helicase_DnaB-like_N"/>
</dbReference>
<keyword evidence="9" id="KW-0413">Isomerase</keyword>
<dbReference type="InterPro" id="IPR007692">
    <property type="entry name" value="DNA_helicase_DnaB"/>
</dbReference>
<dbReference type="Gene3D" id="1.10.860.10">
    <property type="entry name" value="DNAb Helicase, Chain A"/>
    <property type="match status" value="1"/>
</dbReference>
<dbReference type="InterPro" id="IPR027417">
    <property type="entry name" value="P-loop_NTPase"/>
</dbReference>
<evidence type="ECO:0000256" key="12">
    <source>
        <dbReference type="NCBIfam" id="TIGR00665"/>
    </source>
</evidence>
<dbReference type="GO" id="GO:0005829">
    <property type="term" value="C:cytosol"/>
    <property type="evidence" value="ECO:0007669"/>
    <property type="project" value="TreeGrafter"/>
</dbReference>
<dbReference type="Pfam" id="PF03796">
    <property type="entry name" value="DnaB_C"/>
    <property type="match status" value="1"/>
</dbReference>
<gene>
    <name evidence="15" type="primary">dnaC_3</name>
    <name evidence="15" type="ORF">Poly51_46930</name>
</gene>
<dbReference type="PANTHER" id="PTHR30153">
    <property type="entry name" value="REPLICATIVE DNA HELICASE DNAB"/>
    <property type="match status" value="1"/>
</dbReference>
<evidence type="ECO:0000256" key="9">
    <source>
        <dbReference type="ARBA" id="ARBA00023235"/>
    </source>
</evidence>
<evidence type="ECO:0000259" key="14">
    <source>
        <dbReference type="PROSITE" id="PS51199"/>
    </source>
</evidence>
<keyword evidence="2 13" id="KW-0639">Primosome</keyword>
<proteinExistence type="inferred from homology"/>
<sequence length="479" mass="53436">MIKDPSEFRFKKKKNEPTAAEVLQREPPFDLEAEMGVLGSVLLLPSICDEIASLKAEDFYSDANRKIYHAMREMYDGGEKIDITLLVSRLRTAGDYEEVGGAAYLARLSSAVPNAAHASFYAAIVSEKAVFRRLIESSTEILRDAYEQNSTAKELCAQAEQKVFAIMDGRSSQSVHSISDVLHQAMDRMEARLRDEYVDGGAETGLKMFDEMTGGLHNGELIILAARPSMGKTALAMNIGEHCSIVQRAPVLFVSLEMSGIELADRMLCSLARVNGHRLRNGSISSDDRDRLISKANEISEAPLYVDDSPSRTVSEIAATARRIKRKENGLGLIVIDYLQLIDPDNSRDPRQEQVAKIARRLKGMARELEVPLLCLSQLNRQAEDGKDHRPKLSHLRESGAIEQDADVVMFVHREEYYHRGEDKAQFAGQAEIIIAKQRNGPVGDVELTWEAEYTKFSDRAPERHSEFDGLAEFDNSGM</sequence>
<dbReference type="InterPro" id="IPR016136">
    <property type="entry name" value="DNA_helicase_N/primase_C"/>
</dbReference>
<comment type="caution">
    <text evidence="15">The sequence shown here is derived from an EMBL/GenBank/DDBJ whole genome shotgun (WGS) entry which is preliminary data.</text>
</comment>
<dbReference type="Pfam" id="PF00772">
    <property type="entry name" value="DnaB"/>
    <property type="match status" value="1"/>
</dbReference>
<dbReference type="GO" id="GO:0016887">
    <property type="term" value="F:ATP hydrolysis activity"/>
    <property type="evidence" value="ECO:0007669"/>
    <property type="project" value="RHEA"/>
</dbReference>
<evidence type="ECO:0000256" key="7">
    <source>
        <dbReference type="ARBA" id="ARBA00022840"/>
    </source>
</evidence>
<dbReference type="NCBIfam" id="TIGR00665">
    <property type="entry name" value="DnaB"/>
    <property type="match status" value="1"/>
</dbReference>
<dbReference type="SMART" id="SM00382">
    <property type="entry name" value="AAA"/>
    <property type="match status" value="1"/>
</dbReference>
<dbReference type="AlphaFoldDB" id="A0A5C6EN82"/>
<comment type="catalytic activity">
    <reaction evidence="11 13">
        <text>ATP + H2O = ADP + phosphate + H(+)</text>
        <dbReference type="Rhea" id="RHEA:13065"/>
        <dbReference type="ChEBI" id="CHEBI:15377"/>
        <dbReference type="ChEBI" id="CHEBI:15378"/>
        <dbReference type="ChEBI" id="CHEBI:30616"/>
        <dbReference type="ChEBI" id="CHEBI:43474"/>
        <dbReference type="ChEBI" id="CHEBI:456216"/>
        <dbReference type="EC" id="5.6.2.3"/>
    </reaction>
</comment>
<dbReference type="CDD" id="cd00984">
    <property type="entry name" value="DnaB_C"/>
    <property type="match status" value="1"/>
</dbReference>
<accession>A0A5C6EN82</accession>
<dbReference type="InterPro" id="IPR007694">
    <property type="entry name" value="DNA_helicase_DnaB-like_C"/>
</dbReference>
<organism evidence="15 16">
    <name type="scientific">Rubripirellula tenax</name>
    <dbReference type="NCBI Taxonomy" id="2528015"/>
    <lineage>
        <taxon>Bacteria</taxon>
        <taxon>Pseudomonadati</taxon>
        <taxon>Planctomycetota</taxon>
        <taxon>Planctomycetia</taxon>
        <taxon>Pirellulales</taxon>
        <taxon>Pirellulaceae</taxon>
        <taxon>Rubripirellula</taxon>
    </lineage>
</organism>
<evidence type="ECO:0000256" key="4">
    <source>
        <dbReference type="ARBA" id="ARBA00022741"/>
    </source>
</evidence>
<evidence type="ECO:0000256" key="11">
    <source>
        <dbReference type="ARBA" id="ARBA00048954"/>
    </source>
</evidence>
<evidence type="ECO:0000256" key="3">
    <source>
        <dbReference type="ARBA" id="ARBA00022705"/>
    </source>
</evidence>
<keyword evidence="8 13" id="KW-0238">DNA-binding</keyword>
<evidence type="ECO:0000256" key="5">
    <source>
        <dbReference type="ARBA" id="ARBA00022801"/>
    </source>
</evidence>
<dbReference type="EC" id="5.6.2.3" evidence="12 13"/>
<keyword evidence="5 13" id="KW-0378">Hydrolase</keyword>
<dbReference type="PANTHER" id="PTHR30153:SF2">
    <property type="entry name" value="REPLICATIVE DNA HELICASE"/>
    <property type="match status" value="1"/>
</dbReference>
<evidence type="ECO:0000256" key="1">
    <source>
        <dbReference type="ARBA" id="ARBA00008428"/>
    </source>
</evidence>